<dbReference type="Proteomes" id="UP001190700">
    <property type="component" value="Unassembled WGS sequence"/>
</dbReference>
<dbReference type="InterPro" id="IPR013083">
    <property type="entry name" value="Znf_RING/FYVE/PHD"/>
</dbReference>
<dbReference type="SUPFAM" id="SSF52058">
    <property type="entry name" value="L domain-like"/>
    <property type="match status" value="1"/>
</dbReference>
<dbReference type="InterPro" id="IPR032675">
    <property type="entry name" value="LRR_dom_sf"/>
</dbReference>
<dbReference type="GO" id="GO:0016567">
    <property type="term" value="P:protein ubiquitination"/>
    <property type="evidence" value="ECO:0007669"/>
    <property type="project" value="InterPro"/>
</dbReference>
<dbReference type="Pfam" id="PF13855">
    <property type="entry name" value="LRR_8"/>
    <property type="match status" value="1"/>
</dbReference>
<dbReference type="SUPFAM" id="SSF57850">
    <property type="entry name" value="RING/U-box"/>
    <property type="match status" value="1"/>
</dbReference>
<dbReference type="InterPro" id="IPR003613">
    <property type="entry name" value="Ubox_domain"/>
</dbReference>
<keyword evidence="2" id="KW-0433">Leucine-rich repeat</keyword>
<reference evidence="6 7" key="1">
    <citation type="journal article" date="2015" name="Genome Biol. Evol.">
        <title>Comparative Genomics of a Bacterivorous Green Alga Reveals Evolutionary Causalities and Consequences of Phago-Mixotrophic Mode of Nutrition.</title>
        <authorList>
            <person name="Burns J.A."/>
            <person name="Paasch A."/>
            <person name="Narechania A."/>
            <person name="Kim E."/>
        </authorList>
    </citation>
    <scope>NUCLEOTIDE SEQUENCE [LARGE SCALE GENOMIC DNA]</scope>
    <source>
        <strain evidence="6 7">PLY_AMNH</strain>
    </source>
</reference>
<protein>
    <recommendedName>
        <fullName evidence="5">U-box domain-containing protein</fullName>
    </recommendedName>
</protein>
<evidence type="ECO:0000256" key="4">
    <source>
        <dbReference type="SAM" id="MobiDB-lite"/>
    </source>
</evidence>
<feature type="domain" description="U-box" evidence="5">
    <location>
        <begin position="490"/>
        <end position="563"/>
    </location>
</feature>
<evidence type="ECO:0000313" key="6">
    <source>
        <dbReference type="EMBL" id="KAK3232765.1"/>
    </source>
</evidence>
<dbReference type="AlphaFoldDB" id="A0AAE0ENA9"/>
<dbReference type="EMBL" id="LGRX02035904">
    <property type="protein sequence ID" value="KAK3232765.1"/>
    <property type="molecule type" value="Genomic_DNA"/>
</dbReference>
<evidence type="ECO:0000313" key="7">
    <source>
        <dbReference type="Proteomes" id="UP001190700"/>
    </source>
</evidence>
<organism evidence="6 7">
    <name type="scientific">Cymbomonas tetramitiformis</name>
    <dbReference type="NCBI Taxonomy" id="36881"/>
    <lineage>
        <taxon>Eukaryota</taxon>
        <taxon>Viridiplantae</taxon>
        <taxon>Chlorophyta</taxon>
        <taxon>Pyramimonadophyceae</taxon>
        <taxon>Pyramimonadales</taxon>
        <taxon>Pyramimonadaceae</taxon>
        <taxon>Cymbomonas</taxon>
    </lineage>
</organism>
<evidence type="ECO:0000256" key="1">
    <source>
        <dbReference type="ARBA" id="ARBA00004430"/>
    </source>
</evidence>
<sequence length="563" mass="60902">MVSSEFERILTSAAETGEINLSGKVLQTFPSKVTEVESLTGLDLSSNALSDIPTVIGQLLNLTKLNISWNKLVELPPQIGLLASLSELHLGFNQLTYVPPELSQATSLEILHLNDNNLEYLPDGLGSLVQLRDLNLQYNQLKELPLDMGALGALSDLNLTGNPLENIPQNCIFEGATSVISHLQRLQEKASRDAPSTPLALQVSEPEEFLSSLANPTSPTSTFNTDIEYNLDGSINLGAIRSSRPNTAIERGFNPAVRPATPLDTGYSALSYTDARTDAASRPSTAQRPTTSLVCSSRVVVNVGPYRVSAEDEEEATSLLAAMPAITFPLAAAASAISRGRNERPKCLDASADLKVLSSGRPPTGLRLSTGSLRPPSSSRPGSSSRPATSRPSTSLTSMAEEDLSCVRRLLKEKHPELAASLETLIIEDEKADYMDDVEGIDPAEEGLDLICGTQPSGQWQEQLEGDVQRLELVGDTAQPSSVSDKLDPGTNQHFLCPITYEIMKDPVVAADGHTYESSAIVRWLQHHSTSPMTGQRLRTCELTPNFTLRSLIREHEERRGDT</sequence>
<dbReference type="InterPro" id="IPR003591">
    <property type="entry name" value="Leu-rich_rpt_typical-subtyp"/>
</dbReference>
<dbReference type="PROSITE" id="PS51698">
    <property type="entry name" value="U_BOX"/>
    <property type="match status" value="1"/>
</dbReference>
<dbReference type="SMART" id="SM00369">
    <property type="entry name" value="LRR_TYP"/>
    <property type="match status" value="6"/>
</dbReference>
<dbReference type="Gene3D" id="3.30.40.10">
    <property type="entry name" value="Zinc/RING finger domain, C3HC4 (zinc finger)"/>
    <property type="match status" value="1"/>
</dbReference>
<dbReference type="CDD" id="cd16655">
    <property type="entry name" value="RING-Ubox_WDSUB1-like"/>
    <property type="match status" value="1"/>
</dbReference>
<feature type="region of interest" description="Disordered" evidence="4">
    <location>
        <begin position="353"/>
        <end position="400"/>
    </location>
</feature>
<gene>
    <name evidence="6" type="ORF">CYMTET_56893</name>
</gene>
<dbReference type="InterPro" id="IPR050216">
    <property type="entry name" value="LRR_domain-containing"/>
</dbReference>
<dbReference type="PANTHER" id="PTHR48051">
    <property type="match status" value="1"/>
</dbReference>
<dbReference type="Gene3D" id="3.80.10.10">
    <property type="entry name" value="Ribonuclease Inhibitor"/>
    <property type="match status" value="1"/>
</dbReference>
<name>A0AAE0ENA9_9CHLO</name>
<dbReference type="PROSITE" id="PS51450">
    <property type="entry name" value="LRR"/>
    <property type="match status" value="2"/>
</dbReference>
<accession>A0AAE0ENA9</accession>
<proteinExistence type="predicted"/>
<dbReference type="Pfam" id="PF00560">
    <property type="entry name" value="LRR_1"/>
    <property type="match status" value="1"/>
</dbReference>
<feature type="compositionally biased region" description="Low complexity" evidence="4">
    <location>
        <begin position="366"/>
        <end position="398"/>
    </location>
</feature>
<evidence type="ECO:0000256" key="2">
    <source>
        <dbReference type="ARBA" id="ARBA00022614"/>
    </source>
</evidence>
<keyword evidence="3" id="KW-0677">Repeat</keyword>
<dbReference type="InterPro" id="IPR001611">
    <property type="entry name" value="Leu-rich_rpt"/>
</dbReference>
<dbReference type="GO" id="GO:0004842">
    <property type="term" value="F:ubiquitin-protein transferase activity"/>
    <property type="evidence" value="ECO:0007669"/>
    <property type="project" value="InterPro"/>
</dbReference>
<dbReference type="GO" id="GO:0005930">
    <property type="term" value="C:axoneme"/>
    <property type="evidence" value="ECO:0007669"/>
    <property type="project" value="UniProtKB-SubCell"/>
</dbReference>
<dbReference type="Pfam" id="PF04564">
    <property type="entry name" value="U-box"/>
    <property type="match status" value="1"/>
</dbReference>
<dbReference type="SMART" id="SM00364">
    <property type="entry name" value="LRR_BAC"/>
    <property type="match status" value="6"/>
</dbReference>
<dbReference type="PANTHER" id="PTHR48051:SF39">
    <property type="entry name" value="P53-INDUCED DEATH DOMAIN PROTEIN 1"/>
    <property type="match status" value="1"/>
</dbReference>
<comment type="caution">
    <text evidence="6">The sequence shown here is derived from an EMBL/GenBank/DDBJ whole genome shotgun (WGS) entry which is preliminary data.</text>
</comment>
<dbReference type="SMART" id="SM00504">
    <property type="entry name" value="Ubox"/>
    <property type="match status" value="1"/>
</dbReference>
<keyword evidence="7" id="KW-1185">Reference proteome</keyword>
<comment type="subcellular location">
    <subcellularLocation>
        <location evidence="1">Cytoplasm</location>
        <location evidence="1">Cytoskeleton</location>
        <location evidence="1">Cilium axoneme</location>
    </subcellularLocation>
</comment>
<evidence type="ECO:0000259" key="5">
    <source>
        <dbReference type="PROSITE" id="PS51698"/>
    </source>
</evidence>
<evidence type="ECO:0000256" key="3">
    <source>
        <dbReference type="ARBA" id="ARBA00022737"/>
    </source>
</evidence>